<dbReference type="SUPFAM" id="SSF56176">
    <property type="entry name" value="FAD-binding/transporter-associated domain-like"/>
    <property type="match status" value="1"/>
</dbReference>
<dbReference type="InterPro" id="IPR016169">
    <property type="entry name" value="FAD-bd_PCMH_sub2"/>
</dbReference>
<dbReference type="InterPro" id="IPR016167">
    <property type="entry name" value="FAD-bd_PCMH_sub1"/>
</dbReference>
<keyword evidence="4" id="KW-0274">FAD</keyword>
<evidence type="ECO:0000256" key="5">
    <source>
        <dbReference type="ARBA" id="ARBA00023002"/>
    </source>
</evidence>
<dbReference type="PANTHER" id="PTHR42973">
    <property type="entry name" value="BINDING OXIDOREDUCTASE, PUTATIVE (AFU_ORTHOLOGUE AFUA_1G17690)-RELATED"/>
    <property type="match status" value="1"/>
</dbReference>
<dbReference type="GO" id="GO:0016491">
    <property type="term" value="F:oxidoreductase activity"/>
    <property type="evidence" value="ECO:0007669"/>
    <property type="project" value="UniProtKB-KW"/>
</dbReference>
<dbReference type="EMBL" id="CAJHUC010000696">
    <property type="protein sequence ID" value="CAD7697664.1"/>
    <property type="molecule type" value="Genomic_DNA"/>
</dbReference>
<organism evidence="7 8">
    <name type="scientific">Ostreobium quekettii</name>
    <dbReference type="NCBI Taxonomy" id="121088"/>
    <lineage>
        <taxon>Eukaryota</taxon>
        <taxon>Viridiplantae</taxon>
        <taxon>Chlorophyta</taxon>
        <taxon>core chlorophytes</taxon>
        <taxon>Ulvophyceae</taxon>
        <taxon>TCBD clade</taxon>
        <taxon>Bryopsidales</taxon>
        <taxon>Ostreobineae</taxon>
        <taxon>Ostreobiaceae</taxon>
        <taxon>Ostreobium</taxon>
    </lineage>
</organism>
<sequence>MSAGAGDGVGLHEVEALSLSGQPLTIRASAIADLAKNLRGSILTPRCSGYDEARRVWNAMIDRYPALIARCTGTADVVTAVNFARHEGILTCVRSGGHSQSGSCMLDGAFVVDLMAMRAVRVDPVARAVWAQPGATLGDIDHETTAFDLAVPAGRQSTTGIGGLALNGGMGYLSRSCGLTVDNLRSADVVLADGSFVRASQDSNADLFWAVRGAGGNYGVVTSFEFDAHPVKDIFGGIITFPRQDGADLCRLFRRVMADAPDELDMSFGLMALPDGTPVSAVLACYRGPREDAEALLRPVREWRRPLADHMGVKSFREVQALFDDLGWGKPTYWKSSMAEEIADGAIDVLVAQAEKMESPMSIVLIECSGGAVARVEETATPYPHRSARYSLVASARWERSEPEEDARHVGWAKETHALLQPHAQKRVYLGFVSDDGGDRLRETYGCNYDRLVEIKAKYDPANMFRNAANIKPKA</sequence>
<dbReference type="OrthoDB" id="407275at2759"/>
<dbReference type="InterPro" id="IPR012951">
    <property type="entry name" value="BBE"/>
</dbReference>
<feature type="domain" description="FAD-binding PCMH-type" evidence="6">
    <location>
        <begin position="61"/>
        <end position="231"/>
    </location>
</feature>
<dbReference type="GO" id="GO:0071949">
    <property type="term" value="F:FAD binding"/>
    <property type="evidence" value="ECO:0007669"/>
    <property type="project" value="InterPro"/>
</dbReference>
<dbReference type="InterPro" id="IPR050416">
    <property type="entry name" value="FAD-linked_Oxidoreductase"/>
</dbReference>
<dbReference type="InterPro" id="IPR016166">
    <property type="entry name" value="FAD-bd_PCMH"/>
</dbReference>
<keyword evidence="8" id="KW-1185">Reference proteome</keyword>
<dbReference type="InterPro" id="IPR036318">
    <property type="entry name" value="FAD-bd_PCMH-like_sf"/>
</dbReference>
<proteinExistence type="inferred from homology"/>
<comment type="similarity">
    <text evidence="2">Belongs to the oxygen-dependent FAD-linked oxidoreductase family.</text>
</comment>
<evidence type="ECO:0000313" key="8">
    <source>
        <dbReference type="Proteomes" id="UP000708148"/>
    </source>
</evidence>
<dbReference type="Pfam" id="PF01565">
    <property type="entry name" value="FAD_binding_4"/>
    <property type="match status" value="1"/>
</dbReference>
<dbReference type="AlphaFoldDB" id="A0A8S1IV05"/>
<dbReference type="InterPro" id="IPR006094">
    <property type="entry name" value="Oxid_FAD_bind_N"/>
</dbReference>
<evidence type="ECO:0000256" key="1">
    <source>
        <dbReference type="ARBA" id="ARBA00001974"/>
    </source>
</evidence>
<dbReference type="PANTHER" id="PTHR42973:SF39">
    <property type="entry name" value="FAD-BINDING PCMH-TYPE DOMAIN-CONTAINING PROTEIN"/>
    <property type="match status" value="1"/>
</dbReference>
<dbReference type="Gene3D" id="3.30.465.10">
    <property type="match status" value="1"/>
</dbReference>
<evidence type="ECO:0000259" key="6">
    <source>
        <dbReference type="PROSITE" id="PS51387"/>
    </source>
</evidence>
<comment type="caution">
    <text evidence="7">The sequence shown here is derived from an EMBL/GenBank/DDBJ whole genome shotgun (WGS) entry which is preliminary data.</text>
</comment>
<keyword evidence="3" id="KW-0285">Flavoprotein</keyword>
<comment type="cofactor">
    <cofactor evidence="1">
        <name>FAD</name>
        <dbReference type="ChEBI" id="CHEBI:57692"/>
    </cofactor>
</comment>
<dbReference type="Gene3D" id="3.30.43.10">
    <property type="entry name" value="Uridine Diphospho-n-acetylenolpyruvylglucosamine Reductase, domain 2"/>
    <property type="match status" value="1"/>
</dbReference>
<dbReference type="Pfam" id="PF08031">
    <property type="entry name" value="BBE"/>
    <property type="match status" value="1"/>
</dbReference>
<evidence type="ECO:0000313" key="7">
    <source>
        <dbReference type="EMBL" id="CAD7697664.1"/>
    </source>
</evidence>
<dbReference type="Proteomes" id="UP000708148">
    <property type="component" value="Unassembled WGS sequence"/>
</dbReference>
<reference evidence="7" key="1">
    <citation type="submission" date="2020-12" db="EMBL/GenBank/DDBJ databases">
        <authorList>
            <person name="Iha C."/>
        </authorList>
    </citation>
    <scope>NUCLEOTIDE SEQUENCE</scope>
</reference>
<protein>
    <recommendedName>
        <fullName evidence="6">FAD-binding PCMH-type domain-containing protein</fullName>
    </recommendedName>
</protein>
<dbReference type="PROSITE" id="PS51387">
    <property type="entry name" value="FAD_PCMH"/>
    <property type="match status" value="1"/>
</dbReference>
<evidence type="ECO:0000256" key="3">
    <source>
        <dbReference type="ARBA" id="ARBA00022630"/>
    </source>
</evidence>
<evidence type="ECO:0000256" key="4">
    <source>
        <dbReference type="ARBA" id="ARBA00022827"/>
    </source>
</evidence>
<evidence type="ECO:0000256" key="2">
    <source>
        <dbReference type="ARBA" id="ARBA00005466"/>
    </source>
</evidence>
<gene>
    <name evidence="7" type="ORF">OSTQU699_LOCUS3025</name>
</gene>
<keyword evidence="5" id="KW-0560">Oxidoreductase</keyword>
<accession>A0A8S1IV05</accession>
<dbReference type="Gene3D" id="3.40.462.20">
    <property type="match status" value="1"/>
</dbReference>
<name>A0A8S1IV05_9CHLO</name>